<dbReference type="PANTHER" id="PTHR22763">
    <property type="entry name" value="RING ZINC FINGER PROTEIN"/>
    <property type="match status" value="1"/>
</dbReference>
<dbReference type="PROSITE" id="PS50089">
    <property type="entry name" value="ZF_RING_2"/>
    <property type="match status" value="1"/>
</dbReference>
<organism evidence="6 7">
    <name type="scientific">Arabidopsis thaliana</name>
    <name type="common">Mouse-ear cress</name>
    <dbReference type="NCBI Taxonomy" id="3702"/>
    <lineage>
        <taxon>Eukaryota</taxon>
        <taxon>Viridiplantae</taxon>
        <taxon>Streptophyta</taxon>
        <taxon>Embryophyta</taxon>
        <taxon>Tracheophyta</taxon>
        <taxon>Spermatophyta</taxon>
        <taxon>Magnoliopsida</taxon>
        <taxon>eudicotyledons</taxon>
        <taxon>Gunneridae</taxon>
        <taxon>Pentapetalae</taxon>
        <taxon>rosids</taxon>
        <taxon>malvids</taxon>
        <taxon>Brassicales</taxon>
        <taxon>Brassicaceae</taxon>
        <taxon>Camelineae</taxon>
        <taxon>Arabidopsis</taxon>
    </lineage>
</organism>
<dbReference type="SUPFAM" id="SSF57850">
    <property type="entry name" value="RING/U-box"/>
    <property type="match status" value="1"/>
</dbReference>
<dbReference type="Gene3D" id="3.30.40.10">
    <property type="entry name" value="Zinc/RING finger domain, C3HC4 (zinc finger)"/>
    <property type="match status" value="1"/>
</dbReference>
<evidence type="ECO:0000256" key="1">
    <source>
        <dbReference type="ARBA" id="ARBA00022723"/>
    </source>
</evidence>
<keyword evidence="2 4" id="KW-0863">Zinc-finger</keyword>
<dbReference type="EMBL" id="CACSHJ010000095">
    <property type="protein sequence ID" value="CAA0393564.1"/>
    <property type="molecule type" value="Genomic_DNA"/>
</dbReference>
<dbReference type="InterPro" id="IPR050731">
    <property type="entry name" value="HRD1_E3_ubiq-ligases"/>
</dbReference>
<sequence>MVLLGRMKAEEFKSLKMETEPCSICLESLVSGPKPRDVTRMTCSHVFHNGCLLEWLNRKNTCPLCRTEIYD</sequence>
<keyword evidence="3" id="KW-0862">Zinc</keyword>
<proteinExistence type="predicted"/>
<evidence type="ECO:0000313" key="7">
    <source>
        <dbReference type="Proteomes" id="UP000434276"/>
    </source>
</evidence>
<evidence type="ECO:0000256" key="4">
    <source>
        <dbReference type="PROSITE-ProRule" id="PRU00175"/>
    </source>
</evidence>
<reference evidence="6 7" key="1">
    <citation type="submission" date="2019-12" db="EMBL/GenBank/DDBJ databases">
        <authorList>
            <person name="Jiao W.-B."/>
            <person name="Schneeberger K."/>
        </authorList>
    </citation>
    <scope>NUCLEOTIDE SEQUENCE [LARGE SCALE GENOMIC DNA]</scope>
    <source>
        <strain evidence="7">cv. C24</strain>
    </source>
</reference>
<feature type="domain" description="RING-type" evidence="5">
    <location>
        <begin position="22"/>
        <end position="66"/>
    </location>
</feature>
<dbReference type="PANTHER" id="PTHR22763:SF192">
    <property type="entry name" value="RING-TYPE DOMAIN-CONTAINING PROTEIN"/>
    <property type="match status" value="1"/>
</dbReference>
<name>A0A5S9XQ08_ARATH</name>
<accession>A0A5S9XQ08</accession>
<dbReference type="Proteomes" id="UP000434276">
    <property type="component" value="Unassembled WGS sequence"/>
</dbReference>
<dbReference type="OrthoDB" id="1049337at2759"/>
<evidence type="ECO:0000256" key="2">
    <source>
        <dbReference type="ARBA" id="ARBA00022771"/>
    </source>
</evidence>
<dbReference type="GO" id="GO:0008270">
    <property type="term" value="F:zinc ion binding"/>
    <property type="evidence" value="ECO:0007669"/>
    <property type="project" value="UniProtKB-KW"/>
</dbReference>
<dbReference type="SMART" id="SM00184">
    <property type="entry name" value="RING"/>
    <property type="match status" value="1"/>
</dbReference>
<keyword evidence="1" id="KW-0479">Metal-binding</keyword>
<evidence type="ECO:0000313" key="6">
    <source>
        <dbReference type="EMBL" id="CAA0393564.1"/>
    </source>
</evidence>
<dbReference type="InterPro" id="IPR001841">
    <property type="entry name" value="Znf_RING"/>
</dbReference>
<dbReference type="Pfam" id="PF13639">
    <property type="entry name" value="zf-RING_2"/>
    <property type="match status" value="1"/>
</dbReference>
<dbReference type="ExpressionAtlas" id="A0A5S9XQ08">
    <property type="expression patterns" value="baseline"/>
</dbReference>
<protein>
    <recommendedName>
        <fullName evidence="5">RING-type domain-containing protein</fullName>
    </recommendedName>
</protein>
<gene>
    <name evidence="6" type="ORF">C24_LOCUS17066</name>
</gene>
<evidence type="ECO:0000259" key="5">
    <source>
        <dbReference type="PROSITE" id="PS50089"/>
    </source>
</evidence>
<dbReference type="AlphaFoldDB" id="A0A5S9XQ08"/>
<evidence type="ECO:0000256" key="3">
    <source>
        <dbReference type="ARBA" id="ARBA00022833"/>
    </source>
</evidence>
<dbReference type="InterPro" id="IPR013083">
    <property type="entry name" value="Znf_RING/FYVE/PHD"/>
</dbReference>